<dbReference type="Pfam" id="PF01177">
    <property type="entry name" value="Asp_Glu_race"/>
    <property type="match status" value="1"/>
</dbReference>
<dbReference type="InterPro" id="IPR053714">
    <property type="entry name" value="Iso_Racemase_Enz_sf"/>
</dbReference>
<dbReference type="AlphaFoldDB" id="A0A2T4UPU3"/>
<dbReference type="GO" id="GO:0036348">
    <property type="term" value="F:hydantoin racemase activity"/>
    <property type="evidence" value="ECO:0007669"/>
    <property type="project" value="UniProtKB-EC"/>
</dbReference>
<organism evidence="6 7">
    <name type="scientific">Rathayibacter caricis DSM 15933</name>
    <dbReference type="NCBI Taxonomy" id="1328867"/>
    <lineage>
        <taxon>Bacteria</taxon>
        <taxon>Bacillati</taxon>
        <taxon>Actinomycetota</taxon>
        <taxon>Actinomycetes</taxon>
        <taxon>Micrococcales</taxon>
        <taxon>Microbacteriaceae</taxon>
        <taxon>Rathayibacter</taxon>
    </lineage>
</organism>
<proteinExistence type="inferred from homology"/>
<dbReference type="EMBL" id="PZPL01000001">
    <property type="protein sequence ID" value="PTL71546.1"/>
    <property type="molecule type" value="Genomic_DNA"/>
</dbReference>
<keyword evidence="7" id="KW-1185">Reference proteome</keyword>
<dbReference type="InterPro" id="IPR015942">
    <property type="entry name" value="Asp/Glu/hydantoin_racemase"/>
</dbReference>
<dbReference type="EC" id="5.1.99.5" evidence="3"/>
<evidence type="ECO:0000256" key="5">
    <source>
        <dbReference type="ARBA" id="ARBA00093199"/>
    </source>
</evidence>
<reference evidence="6 7" key="1">
    <citation type="submission" date="2018-03" db="EMBL/GenBank/DDBJ databases">
        <title>Bacteriophage NCPPB3778 and a type I-E CRISPR drive the evolution of the US Biological Select Agent, Rathayibacter toxicus.</title>
        <authorList>
            <person name="Davis E.W.II."/>
            <person name="Tabima J.F."/>
            <person name="Weisberg A.J."/>
            <person name="Dantas Lopes L."/>
            <person name="Wiseman M.S."/>
            <person name="Wiseman M.S."/>
            <person name="Pupko T."/>
            <person name="Belcher M.S."/>
            <person name="Sechler A.J."/>
            <person name="Tancos M.A."/>
            <person name="Schroeder B.K."/>
            <person name="Murray T.D."/>
            <person name="Luster D.G."/>
            <person name="Schneider W.L."/>
            <person name="Rogers E."/>
            <person name="Andreote F.D."/>
            <person name="Grunwald N.J."/>
            <person name="Putnam M.L."/>
            <person name="Chang J.H."/>
        </authorList>
    </citation>
    <scope>NUCLEOTIDE SEQUENCE [LARGE SCALE GENOMIC DNA]</scope>
    <source>
        <strain evidence="6 7">DSM 15933</strain>
    </source>
</reference>
<name>A0A2T4UPU3_9MICO</name>
<evidence type="ECO:0000256" key="1">
    <source>
        <dbReference type="ARBA" id="ARBA00038414"/>
    </source>
</evidence>
<dbReference type="PANTHER" id="PTHR28047:SF5">
    <property type="entry name" value="PROTEIN DCG1"/>
    <property type="match status" value="1"/>
</dbReference>
<comment type="catalytic activity">
    <reaction evidence="5">
        <text>D-5-benzylhydantoin = L-5-benzylhydantoin</text>
        <dbReference type="Rhea" id="RHEA:83991"/>
        <dbReference type="ChEBI" id="CHEBI:176864"/>
        <dbReference type="ChEBI" id="CHEBI:233540"/>
    </reaction>
</comment>
<dbReference type="PANTHER" id="PTHR28047">
    <property type="entry name" value="PROTEIN DCG1"/>
    <property type="match status" value="1"/>
</dbReference>
<evidence type="ECO:0000256" key="2">
    <source>
        <dbReference type="ARBA" id="ARBA00051635"/>
    </source>
</evidence>
<comment type="catalytic activity">
    <reaction evidence="2">
        <text>a D-5-monosubstituted hydantoin = a L-5-monosubstituted hydantoin</text>
        <dbReference type="Rhea" id="RHEA:46624"/>
        <dbReference type="ChEBI" id="CHEBI:86339"/>
        <dbReference type="ChEBI" id="CHEBI:86340"/>
        <dbReference type="EC" id="5.1.99.5"/>
    </reaction>
</comment>
<dbReference type="FunFam" id="3.40.50.12500:FF:000001">
    <property type="entry name" value="Putative hydantoin racemase"/>
    <property type="match status" value="1"/>
</dbReference>
<sequence>MRITVVNPNTSERMTEAIGRAARSVASIGTVITAVTPPMGPASIESHYDEALAVPGLLHEIVRADAAGSDGFVVACFGDPGVDAAREIARGPVVGIAEAAMHTATLVGRRFSVVTTLSRTSGRAWDIARRAGFGDACAGVHACDIPVLELDDPDSDARRAVLEECAAALAADGSDVIVLGCAGMADFCRELSSELGVPVIDGVAAAVRLVEGLVAMGVTTSRRDEFAAPRPKAMSGLLAPFARV</sequence>
<dbReference type="GO" id="GO:0047661">
    <property type="term" value="F:amino-acid racemase activity"/>
    <property type="evidence" value="ECO:0007669"/>
    <property type="project" value="InterPro"/>
</dbReference>
<evidence type="ECO:0000313" key="7">
    <source>
        <dbReference type="Proteomes" id="UP000241085"/>
    </source>
</evidence>
<accession>A0A2T4UPU3</accession>
<dbReference type="Gene3D" id="3.40.50.12500">
    <property type="match status" value="1"/>
</dbReference>
<comment type="caution">
    <text evidence="6">The sequence shown here is derived from an EMBL/GenBank/DDBJ whole genome shotgun (WGS) entry which is preliminary data.</text>
</comment>
<dbReference type="InterPro" id="IPR052186">
    <property type="entry name" value="Hydantoin_racemase-like"/>
</dbReference>
<dbReference type="RefSeq" id="WP_107573409.1">
    <property type="nucleotide sequence ID" value="NZ_PZPL01000001.1"/>
</dbReference>
<evidence type="ECO:0000256" key="3">
    <source>
        <dbReference type="ARBA" id="ARBA00066406"/>
    </source>
</evidence>
<gene>
    <name evidence="6" type="ORF">C1I63_00870</name>
</gene>
<evidence type="ECO:0000313" key="6">
    <source>
        <dbReference type="EMBL" id="PTL71546.1"/>
    </source>
</evidence>
<protein>
    <recommendedName>
        <fullName evidence="4">Hydantoin racemase</fullName>
        <ecNumber evidence="3">5.1.99.5</ecNumber>
    </recommendedName>
</protein>
<evidence type="ECO:0000256" key="4">
    <source>
        <dbReference type="ARBA" id="ARBA00067972"/>
    </source>
</evidence>
<dbReference type="Proteomes" id="UP000241085">
    <property type="component" value="Unassembled WGS sequence"/>
</dbReference>
<comment type="similarity">
    <text evidence="1">Belongs to the HyuE racemase family.</text>
</comment>